<name>S5LXJ9_9MOLU</name>
<sequence>MNNINNQNQTIKKSKWHFLKTELSGWNIFEICLLFIS</sequence>
<dbReference type="PATRIC" id="fig|1276220.3.peg.744"/>
<dbReference type="AlphaFoldDB" id="S5LXJ9"/>
<dbReference type="EMBL" id="CP005074">
    <property type="protein sequence ID" value="AGR41341.1"/>
    <property type="molecule type" value="Genomic_DNA"/>
</dbReference>
<evidence type="ECO:0000313" key="2">
    <source>
        <dbReference type="Proteomes" id="UP000014984"/>
    </source>
</evidence>
<dbReference type="HOGENOM" id="CLU_3348796_0_0_14"/>
<reference evidence="1 2" key="1">
    <citation type="journal article" date="2013" name="Genome Biol. Evol.">
        <title>Comparison of metabolic capacities and inference of gene content evolution in mosquito-associated Spiroplasma diminutum and S. taiwanense.</title>
        <authorList>
            <person name="Lo W.S."/>
            <person name="Ku C."/>
            <person name="Chen L.L."/>
            <person name="Chang T.H."/>
            <person name="Kuo C.H."/>
        </authorList>
    </citation>
    <scope>NUCLEOTIDE SEQUENCE [LARGE SCALE GENOMIC DNA]</scope>
    <source>
        <strain evidence="1">CT-1</strain>
    </source>
</reference>
<protein>
    <submittedName>
        <fullName evidence="1">Uncharacterized protein</fullName>
    </submittedName>
</protein>
<keyword evidence="2" id="KW-1185">Reference proteome</keyword>
<dbReference type="Proteomes" id="UP000014984">
    <property type="component" value="Chromosome"/>
</dbReference>
<gene>
    <name evidence="1" type="ORF">STAIW_v1c07290</name>
</gene>
<evidence type="ECO:0000313" key="1">
    <source>
        <dbReference type="EMBL" id="AGR41341.1"/>
    </source>
</evidence>
<accession>S5LXJ9</accession>
<proteinExistence type="predicted"/>
<organism evidence="1 2">
    <name type="scientific">Spiroplasma taiwanense CT-1</name>
    <dbReference type="NCBI Taxonomy" id="1276220"/>
    <lineage>
        <taxon>Bacteria</taxon>
        <taxon>Bacillati</taxon>
        <taxon>Mycoplasmatota</taxon>
        <taxon>Mollicutes</taxon>
        <taxon>Entomoplasmatales</taxon>
        <taxon>Spiroplasmataceae</taxon>
        <taxon>Spiroplasma</taxon>
    </lineage>
</organism>
<dbReference type="KEGG" id="stai:STAIW_v1c07290"/>